<feature type="domain" description="Tyr recombinase" evidence="6">
    <location>
        <begin position="132"/>
        <end position="312"/>
    </location>
</feature>
<feature type="domain" description="Core-binding (CB)" evidence="7">
    <location>
        <begin position="25"/>
        <end position="111"/>
    </location>
</feature>
<dbReference type="InterPro" id="IPR013762">
    <property type="entry name" value="Integrase-like_cat_sf"/>
</dbReference>
<dbReference type="Pfam" id="PF00589">
    <property type="entry name" value="Phage_integrase"/>
    <property type="match status" value="1"/>
</dbReference>
<evidence type="ECO:0000256" key="4">
    <source>
        <dbReference type="ARBA" id="ARBA00023172"/>
    </source>
</evidence>
<organism evidence="8 9">
    <name type="scientific">Ureibacillus galli</name>
    <dbReference type="NCBI Taxonomy" id="2762222"/>
    <lineage>
        <taxon>Bacteria</taxon>
        <taxon>Bacillati</taxon>
        <taxon>Bacillota</taxon>
        <taxon>Bacilli</taxon>
        <taxon>Bacillales</taxon>
        <taxon>Caryophanaceae</taxon>
        <taxon>Ureibacillus</taxon>
    </lineage>
</organism>
<dbReference type="CDD" id="cd00397">
    <property type="entry name" value="DNA_BRE_C"/>
    <property type="match status" value="1"/>
</dbReference>
<dbReference type="PROSITE" id="PS51898">
    <property type="entry name" value="TYR_RECOMBINASE"/>
    <property type="match status" value="1"/>
</dbReference>
<dbReference type="InterPro" id="IPR002104">
    <property type="entry name" value="Integrase_catalytic"/>
</dbReference>
<dbReference type="InterPro" id="IPR004107">
    <property type="entry name" value="Integrase_SAM-like_N"/>
</dbReference>
<dbReference type="PANTHER" id="PTHR30349:SF41">
    <property type="entry name" value="INTEGRASE_RECOMBINASE PROTEIN MJ0367-RELATED"/>
    <property type="match status" value="1"/>
</dbReference>
<dbReference type="RefSeq" id="WP_191709015.1">
    <property type="nucleotide sequence ID" value="NZ_JACSQA010000048.1"/>
</dbReference>
<dbReference type="Gene3D" id="1.10.150.130">
    <property type="match status" value="1"/>
</dbReference>
<evidence type="ECO:0000313" key="9">
    <source>
        <dbReference type="Proteomes" id="UP000640930"/>
    </source>
</evidence>
<proteinExistence type="inferred from homology"/>
<name>A0ABR8XHC0_9BACL</name>
<gene>
    <name evidence="8" type="ORF">H9636_18470</name>
</gene>
<dbReference type="InterPro" id="IPR050090">
    <property type="entry name" value="Tyrosine_recombinase_XerCD"/>
</dbReference>
<sequence length="320" mass="37266">MSRRSNELVGRELDIVSRSVSKQVTTYDEALVAFIKDAKRRGLREFTITYYKRELNDFRRYLVTIEHSLFIHDVLRQHLVDFVEDMQSRGLRPTTINTKLRAIRAFFHWLLESKYLAVNELAKFPLVRDRKDNIETFTVKQLHALLSAPNKRTFTGQRDYTFMLLLLETGIRLNEACGILVEDIKMSEGLVFIRNTKNHYHRYVPIQAKMKEQLKRYLQLRGTAETDALFVTLDGQAMKRHSLQKIVAKYGELAGIKGVRCSPHTMRHTFAKISVMNGAGIFELQKILGHSTMEMVKTYVNLFSTEVHDKHREFSPLNSL</sequence>
<dbReference type="Gene3D" id="1.10.443.10">
    <property type="entry name" value="Intergrase catalytic core"/>
    <property type="match status" value="1"/>
</dbReference>
<dbReference type="Proteomes" id="UP000640930">
    <property type="component" value="Unassembled WGS sequence"/>
</dbReference>
<reference evidence="8 9" key="1">
    <citation type="submission" date="2020-08" db="EMBL/GenBank/DDBJ databases">
        <title>A Genomic Blueprint of the Chicken Gut Microbiome.</title>
        <authorList>
            <person name="Gilroy R."/>
            <person name="Ravi A."/>
            <person name="Getino M."/>
            <person name="Pursley I."/>
            <person name="Horton D.L."/>
            <person name="Alikhan N.-F."/>
            <person name="Baker D."/>
            <person name="Gharbi K."/>
            <person name="Hall N."/>
            <person name="Watson M."/>
            <person name="Adriaenssens E.M."/>
            <person name="Foster-Nyarko E."/>
            <person name="Jarju S."/>
            <person name="Secka A."/>
            <person name="Antonio M."/>
            <person name="Oren A."/>
            <person name="Chaudhuri R."/>
            <person name="La Ragione R.M."/>
            <person name="Hildebrand F."/>
            <person name="Pallen M.J."/>
        </authorList>
    </citation>
    <scope>NUCLEOTIDE SEQUENCE [LARGE SCALE GENOMIC DNA]</scope>
    <source>
        <strain evidence="8 9">Re31</strain>
    </source>
</reference>
<dbReference type="PROSITE" id="PS51900">
    <property type="entry name" value="CB"/>
    <property type="match status" value="1"/>
</dbReference>
<accession>A0ABR8XHC0</accession>
<keyword evidence="9" id="KW-1185">Reference proteome</keyword>
<comment type="similarity">
    <text evidence="1">Belongs to the 'phage' integrase family.</text>
</comment>
<dbReference type="EMBL" id="JACSQA010000048">
    <property type="protein sequence ID" value="MBD8028623.1"/>
    <property type="molecule type" value="Genomic_DNA"/>
</dbReference>
<evidence type="ECO:0000256" key="5">
    <source>
        <dbReference type="PROSITE-ProRule" id="PRU01248"/>
    </source>
</evidence>
<keyword evidence="2" id="KW-0229">DNA integration</keyword>
<dbReference type="InterPro" id="IPR010998">
    <property type="entry name" value="Integrase_recombinase_N"/>
</dbReference>
<evidence type="ECO:0000256" key="1">
    <source>
        <dbReference type="ARBA" id="ARBA00008857"/>
    </source>
</evidence>
<keyword evidence="4" id="KW-0233">DNA recombination</keyword>
<evidence type="ECO:0000259" key="7">
    <source>
        <dbReference type="PROSITE" id="PS51900"/>
    </source>
</evidence>
<keyword evidence="3 5" id="KW-0238">DNA-binding</keyword>
<evidence type="ECO:0000259" key="6">
    <source>
        <dbReference type="PROSITE" id="PS51898"/>
    </source>
</evidence>
<dbReference type="SUPFAM" id="SSF56349">
    <property type="entry name" value="DNA breaking-rejoining enzymes"/>
    <property type="match status" value="1"/>
</dbReference>
<evidence type="ECO:0000256" key="3">
    <source>
        <dbReference type="ARBA" id="ARBA00023125"/>
    </source>
</evidence>
<dbReference type="InterPro" id="IPR011010">
    <property type="entry name" value="DNA_brk_join_enz"/>
</dbReference>
<evidence type="ECO:0000313" key="8">
    <source>
        <dbReference type="EMBL" id="MBD8028623.1"/>
    </source>
</evidence>
<comment type="caution">
    <text evidence="8">The sequence shown here is derived from an EMBL/GenBank/DDBJ whole genome shotgun (WGS) entry which is preliminary data.</text>
</comment>
<dbReference type="InterPro" id="IPR044068">
    <property type="entry name" value="CB"/>
</dbReference>
<protein>
    <submittedName>
        <fullName evidence="8">Tyrosine-type recombinase/integrase</fullName>
    </submittedName>
</protein>
<dbReference type="PANTHER" id="PTHR30349">
    <property type="entry name" value="PHAGE INTEGRASE-RELATED"/>
    <property type="match status" value="1"/>
</dbReference>
<evidence type="ECO:0000256" key="2">
    <source>
        <dbReference type="ARBA" id="ARBA00022908"/>
    </source>
</evidence>
<dbReference type="Pfam" id="PF02899">
    <property type="entry name" value="Phage_int_SAM_1"/>
    <property type="match status" value="1"/>
</dbReference>